<keyword evidence="3" id="KW-0564">Palmitate</keyword>
<evidence type="ECO:0000256" key="1">
    <source>
        <dbReference type="ARBA" id="ARBA00022729"/>
    </source>
</evidence>
<sequence length="121" mass="12561">MKPFFALAGSGLVLTLLAAAPTLAEDAISIPLPAGVTADTIDADYDCSGTSVKVHYINAGDVHLATLAFDDQFMVASEAIAASGARYVSGFYVWWTKGNDATLYDLRKGEGDPGIVCKGAS</sequence>
<keyword evidence="8" id="KW-1185">Reference proteome</keyword>
<name>A0A506U9S3_9HYPH</name>
<dbReference type="AlphaFoldDB" id="A0A506U9S3"/>
<accession>A0A506U9S3</accession>
<dbReference type="Pfam" id="PF09864">
    <property type="entry name" value="MliC"/>
    <property type="match status" value="1"/>
</dbReference>
<comment type="caution">
    <text evidence="7">The sequence shown here is derived from an EMBL/GenBank/DDBJ whole genome shotgun (WGS) entry which is preliminary data.</text>
</comment>
<keyword evidence="1 5" id="KW-0732">Signal</keyword>
<dbReference type="EMBL" id="VHLG01000012">
    <property type="protein sequence ID" value="TPW28577.1"/>
    <property type="molecule type" value="Genomic_DNA"/>
</dbReference>
<dbReference type="SUPFAM" id="SSF141488">
    <property type="entry name" value="YdhA-like"/>
    <property type="match status" value="1"/>
</dbReference>
<reference evidence="7 8" key="1">
    <citation type="submission" date="2019-06" db="EMBL/GenBank/DDBJ databases">
        <authorList>
            <person name="Li M."/>
        </authorList>
    </citation>
    <scope>NUCLEOTIDE SEQUENCE [LARGE SCALE GENOMIC DNA]</scope>
    <source>
        <strain evidence="7 8">BGMRC2036</strain>
    </source>
</reference>
<dbReference type="InterPro" id="IPR036328">
    <property type="entry name" value="MliC_sf"/>
</dbReference>
<keyword evidence="4" id="KW-0449">Lipoprotein</keyword>
<keyword evidence="2" id="KW-0472">Membrane</keyword>
<gene>
    <name evidence="7" type="ORF">FJU08_17385</name>
</gene>
<evidence type="ECO:0000256" key="2">
    <source>
        <dbReference type="ARBA" id="ARBA00023136"/>
    </source>
</evidence>
<feature type="domain" description="C-type lysozyme inhibitor" evidence="6">
    <location>
        <begin position="45"/>
        <end position="109"/>
    </location>
</feature>
<dbReference type="InterPro" id="IPR018660">
    <property type="entry name" value="MliC"/>
</dbReference>
<evidence type="ECO:0000256" key="4">
    <source>
        <dbReference type="ARBA" id="ARBA00023288"/>
    </source>
</evidence>
<proteinExistence type="predicted"/>
<evidence type="ECO:0000256" key="5">
    <source>
        <dbReference type="SAM" id="SignalP"/>
    </source>
</evidence>
<evidence type="ECO:0000313" key="7">
    <source>
        <dbReference type="EMBL" id="TPW28577.1"/>
    </source>
</evidence>
<feature type="signal peptide" evidence="5">
    <location>
        <begin position="1"/>
        <end position="24"/>
    </location>
</feature>
<dbReference type="OrthoDB" id="120729at2"/>
<dbReference type="Gene3D" id="2.40.128.200">
    <property type="match status" value="1"/>
</dbReference>
<protein>
    <recommendedName>
        <fullName evidence="6">C-type lysozyme inhibitor domain-containing protein</fullName>
    </recommendedName>
</protein>
<evidence type="ECO:0000256" key="3">
    <source>
        <dbReference type="ARBA" id="ARBA00023139"/>
    </source>
</evidence>
<feature type="chain" id="PRO_5021489737" description="C-type lysozyme inhibitor domain-containing protein" evidence="5">
    <location>
        <begin position="25"/>
        <end position="121"/>
    </location>
</feature>
<dbReference type="RefSeq" id="WP_141150295.1">
    <property type="nucleotide sequence ID" value="NZ_VHLG01000012.1"/>
</dbReference>
<dbReference type="Proteomes" id="UP000318801">
    <property type="component" value="Unassembled WGS sequence"/>
</dbReference>
<evidence type="ECO:0000259" key="6">
    <source>
        <dbReference type="Pfam" id="PF09864"/>
    </source>
</evidence>
<evidence type="ECO:0000313" key="8">
    <source>
        <dbReference type="Proteomes" id="UP000318801"/>
    </source>
</evidence>
<organism evidence="7 8">
    <name type="scientific">Martelella alba</name>
    <dbReference type="NCBI Taxonomy" id="2590451"/>
    <lineage>
        <taxon>Bacteria</taxon>
        <taxon>Pseudomonadati</taxon>
        <taxon>Pseudomonadota</taxon>
        <taxon>Alphaproteobacteria</taxon>
        <taxon>Hyphomicrobiales</taxon>
        <taxon>Aurantimonadaceae</taxon>
        <taxon>Martelella</taxon>
    </lineage>
</organism>